<evidence type="ECO:0000313" key="9">
    <source>
        <dbReference type="EMBL" id="KAL1496525.1"/>
    </source>
</evidence>
<dbReference type="Proteomes" id="UP001515480">
    <property type="component" value="Unassembled WGS sequence"/>
</dbReference>
<feature type="compositionally biased region" description="Acidic residues" evidence="7">
    <location>
        <begin position="204"/>
        <end position="216"/>
    </location>
</feature>
<evidence type="ECO:0000256" key="7">
    <source>
        <dbReference type="SAM" id="MobiDB-lite"/>
    </source>
</evidence>
<name>A0AB34ICU6_PRYPA</name>
<dbReference type="PANTHER" id="PTHR46338">
    <property type="entry name" value="TRANSCRIPTION INITIATION FACTOR TFIID SUBUNIT 8"/>
    <property type="match status" value="1"/>
</dbReference>
<dbReference type="InterPro" id="IPR009072">
    <property type="entry name" value="Histone-fold"/>
</dbReference>
<keyword evidence="10" id="KW-1185">Reference proteome</keyword>
<evidence type="ECO:0000256" key="2">
    <source>
        <dbReference type="ARBA" id="ARBA00008767"/>
    </source>
</evidence>
<keyword evidence="5" id="KW-0804">Transcription</keyword>
<evidence type="ECO:0000256" key="1">
    <source>
        <dbReference type="ARBA" id="ARBA00004123"/>
    </source>
</evidence>
<keyword evidence="4" id="KW-0805">Transcription regulation</keyword>
<dbReference type="GO" id="GO:0046982">
    <property type="term" value="F:protein heterodimerization activity"/>
    <property type="evidence" value="ECO:0007669"/>
    <property type="project" value="InterPro"/>
</dbReference>
<dbReference type="PANTHER" id="PTHR46338:SF13">
    <property type="entry name" value="TRANSCRIPTION INITIATION FACTOR TFIID SUBUNIT 8-LIKE"/>
    <property type="match status" value="1"/>
</dbReference>
<dbReference type="AlphaFoldDB" id="A0AB34ICU6"/>
<feature type="region of interest" description="Disordered" evidence="7">
    <location>
        <begin position="667"/>
        <end position="686"/>
    </location>
</feature>
<feature type="region of interest" description="Disordered" evidence="7">
    <location>
        <begin position="247"/>
        <end position="285"/>
    </location>
</feature>
<proteinExistence type="inferred from homology"/>
<evidence type="ECO:0000313" key="10">
    <source>
        <dbReference type="Proteomes" id="UP001515480"/>
    </source>
</evidence>
<dbReference type="InterPro" id="IPR037818">
    <property type="entry name" value="TAF8"/>
</dbReference>
<organism evidence="9 10">
    <name type="scientific">Prymnesium parvum</name>
    <name type="common">Toxic golden alga</name>
    <dbReference type="NCBI Taxonomy" id="97485"/>
    <lineage>
        <taxon>Eukaryota</taxon>
        <taxon>Haptista</taxon>
        <taxon>Haptophyta</taxon>
        <taxon>Prymnesiophyceae</taxon>
        <taxon>Prymnesiales</taxon>
        <taxon>Prymnesiaceae</taxon>
        <taxon>Prymnesium</taxon>
    </lineage>
</organism>
<dbReference type="Pfam" id="PF10406">
    <property type="entry name" value="TAF8_C"/>
    <property type="match status" value="1"/>
</dbReference>
<dbReference type="EMBL" id="JBGBPQ010000029">
    <property type="protein sequence ID" value="KAL1496525.1"/>
    <property type="molecule type" value="Genomic_DNA"/>
</dbReference>
<dbReference type="Gene3D" id="1.10.20.10">
    <property type="entry name" value="Histone, subunit A"/>
    <property type="match status" value="1"/>
</dbReference>
<protein>
    <recommendedName>
        <fullName evidence="3">Transcription initiation factor TFIID subunit 8</fullName>
    </recommendedName>
</protein>
<feature type="region of interest" description="Disordered" evidence="7">
    <location>
        <begin position="137"/>
        <end position="166"/>
    </location>
</feature>
<gene>
    <name evidence="9" type="ORF">AB1Y20_016478</name>
</gene>
<evidence type="ECO:0000256" key="5">
    <source>
        <dbReference type="ARBA" id="ARBA00023163"/>
    </source>
</evidence>
<evidence type="ECO:0000256" key="4">
    <source>
        <dbReference type="ARBA" id="ARBA00023015"/>
    </source>
</evidence>
<evidence type="ECO:0000256" key="6">
    <source>
        <dbReference type="ARBA" id="ARBA00023242"/>
    </source>
</evidence>
<feature type="compositionally biased region" description="Low complexity" evidence="7">
    <location>
        <begin position="271"/>
        <end position="280"/>
    </location>
</feature>
<feature type="region of interest" description="Disordered" evidence="7">
    <location>
        <begin position="183"/>
        <end position="220"/>
    </location>
</feature>
<comment type="similarity">
    <text evidence="2">Belongs to the TAF8 family.</text>
</comment>
<sequence length="686" mass="73755">MDYGRAVARLALATIVRQSLADASSGEASSALVEQSSLEALLDVLTRFLRTVGAVSASTARHAGRGECNFDDVRHGIAALSAASPEALLAFLRAAPEEALTQAVAHFPTCPPPAARAARWEEPRPLHVAEWLPPFPHASAYKRTPSVHTRESDAPTAKKKRSRRKREAQALLYDLQQLDAGGAAGGARALPPPALADKRKAAGEGEEEEEGEEEQGEAAGRRVAVPLAPPDALLPRHAPVLQSSAARDCSGLCDEPPQPPARGAERRGEEASAGASSDAPDSQRRQKMEAILRLQHEHGLEAVRCVLACHCWAEDGSSLPRALRRAPSDQRRAASSLLPARSNVYGYLRSGAGAMASFHSAERWRVALGPAAQAALFEAPKERPPSLALSPRVGWCLGVVALRAAMAAVPTHAAVATLAEYSLAFTTTGTPATVNASDMGVEVESSHWFVSVASHELVASGLRYVVTYAQLNELMWCVAECDVDLRSVKFVQTPARDTCGATGSPEALHQVMRDLGAVQATGTKKDTAEKEDWAFGWWQRARASAGTTWLRNDPAGFSVDAEARAVWAARETLLTKTLALLVARKRVLPRAVSVRMLTLPFGTKVGGHAVDWESTFWLMIDAMFVTMLNTGLRKCSVSTAHPDDFQILLCNVSWWLGGEHVSEPTRQDLQRVRPGNLADKQGKRAF</sequence>
<keyword evidence="6" id="KW-0539">Nucleus</keyword>
<evidence type="ECO:0000256" key="3">
    <source>
        <dbReference type="ARBA" id="ARBA00017307"/>
    </source>
</evidence>
<feature type="domain" description="Transcription factor TFIID subunit 8 C-terminal" evidence="8">
    <location>
        <begin position="127"/>
        <end position="175"/>
    </location>
</feature>
<dbReference type="InterPro" id="IPR019473">
    <property type="entry name" value="TFIID_su8_C"/>
</dbReference>
<comment type="caution">
    <text evidence="9">The sequence shown here is derived from an EMBL/GenBank/DDBJ whole genome shotgun (WGS) entry which is preliminary data.</text>
</comment>
<feature type="compositionally biased region" description="Basic residues" evidence="7">
    <location>
        <begin position="157"/>
        <end position="166"/>
    </location>
</feature>
<comment type="subcellular location">
    <subcellularLocation>
        <location evidence="1">Nucleus</location>
    </subcellularLocation>
</comment>
<accession>A0AB34ICU6</accession>
<dbReference type="GO" id="GO:0005669">
    <property type="term" value="C:transcription factor TFIID complex"/>
    <property type="evidence" value="ECO:0007669"/>
    <property type="project" value="InterPro"/>
</dbReference>
<reference evidence="9 10" key="1">
    <citation type="journal article" date="2024" name="Science">
        <title>Giant polyketide synthase enzymes in the biosynthesis of giant marine polyether toxins.</title>
        <authorList>
            <person name="Fallon T.R."/>
            <person name="Shende V.V."/>
            <person name="Wierzbicki I.H."/>
            <person name="Pendleton A.L."/>
            <person name="Watervoot N.F."/>
            <person name="Auber R.P."/>
            <person name="Gonzalez D.J."/>
            <person name="Wisecaver J.H."/>
            <person name="Moore B.S."/>
        </authorList>
    </citation>
    <scope>NUCLEOTIDE SEQUENCE [LARGE SCALE GENOMIC DNA]</scope>
    <source>
        <strain evidence="9 10">12B1</strain>
    </source>
</reference>
<dbReference type="CDD" id="cd00076">
    <property type="entry name" value="HFD_SF"/>
    <property type="match status" value="1"/>
</dbReference>
<evidence type="ECO:0000259" key="8">
    <source>
        <dbReference type="Pfam" id="PF10406"/>
    </source>
</evidence>